<sequence length="97" mass="11188">MIAERLRCLRRSRELSQVQLARGLGVGKQSISNWENDNIMPSVEMLERMASFFEVTTDYLLGREEDVAEGLVLVDVTGLSRREIEHIRQLVEDLRGR</sequence>
<dbReference type="SMART" id="SM00530">
    <property type="entry name" value="HTH_XRE"/>
    <property type="match status" value="1"/>
</dbReference>
<dbReference type="AlphaFoldDB" id="A0A9D1W4W8"/>
<dbReference type="SUPFAM" id="SSF47413">
    <property type="entry name" value="lambda repressor-like DNA-binding domains"/>
    <property type="match status" value="1"/>
</dbReference>
<reference evidence="3" key="2">
    <citation type="submission" date="2021-04" db="EMBL/GenBank/DDBJ databases">
        <authorList>
            <person name="Gilroy R."/>
        </authorList>
    </citation>
    <scope>NUCLEOTIDE SEQUENCE</scope>
    <source>
        <strain evidence="3">ChiGjej4B4-12881</strain>
    </source>
</reference>
<dbReference type="GO" id="GO:0003677">
    <property type="term" value="F:DNA binding"/>
    <property type="evidence" value="ECO:0007669"/>
    <property type="project" value="UniProtKB-KW"/>
</dbReference>
<evidence type="ECO:0000256" key="1">
    <source>
        <dbReference type="ARBA" id="ARBA00023125"/>
    </source>
</evidence>
<reference evidence="3" key="1">
    <citation type="journal article" date="2021" name="PeerJ">
        <title>Extensive microbial diversity within the chicken gut microbiome revealed by metagenomics and culture.</title>
        <authorList>
            <person name="Gilroy R."/>
            <person name="Ravi A."/>
            <person name="Getino M."/>
            <person name="Pursley I."/>
            <person name="Horton D.L."/>
            <person name="Alikhan N.F."/>
            <person name="Baker D."/>
            <person name="Gharbi K."/>
            <person name="Hall N."/>
            <person name="Watson M."/>
            <person name="Adriaenssens E.M."/>
            <person name="Foster-Nyarko E."/>
            <person name="Jarju S."/>
            <person name="Secka A."/>
            <person name="Antonio M."/>
            <person name="Oren A."/>
            <person name="Chaudhuri R.R."/>
            <person name="La Ragione R."/>
            <person name="Hildebrand F."/>
            <person name="Pallen M.J."/>
        </authorList>
    </citation>
    <scope>NUCLEOTIDE SEQUENCE</scope>
    <source>
        <strain evidence="3">ChiGjej4B4-12881</strain>
    </source>
</reference>
<dbReference type="PANTHER" id="PTHR46558:SF11">
    <property type="entry name" value="HTH-TYPE TRANSCRIPTIONAL REGULATOR XRE"/>
    <property type="match status" value="1"/>
</dbReference>
<dbReference type="InterPro" id="IPR010982">
    <property type="entry name" value="Lambda_DNA-bd_dom_sf"/>
</dbReference>
<organism evidence="3 4">
    <name type="scientific">Candidatus Lachnoclostridium stercoripullorum</name>
    <dbReference type="NCBI Taxonomy" id="2838635"/>
    <lineage>
        <taxon>Bacteria</taxon>
        <taxon>Bacillati</taxon>
        <taxon>Bacillota</taxon>
        <taxon>Clostridia</taxon>
        <taxon>Lachnospirales</taxon>
        <taxon>Lachnospiraceae</taxon>
    </lineage>
</organism>
<accession>A0A9D1W4W8</accession>
<evidence type="ECO:0000259" key="2">
    <source>
        <dbReference type="PROSITE" id="PS50943"/>
    </source>
</evidence>
<dbReference type="Proteomes" id="UP000886780">
    <property type="component" value="Unassembled WGS sequence"/>
</dbReference>
<evidence type="ECO:0000313" key="4">
    <source>
        <dbReference type="Proteomes" id="UP000886780"/>
    </source>
</evidence>
<proteinExistence type="predicted"/>
<keyword evidence="1" id="KW-0238">DNA-binding</keyword>
<dbReference type="PROSITE" id="PS50943">
    <property type="entry name" value="HTH_CROC1"/>
    <property type="match status" value="1"/>
</dbReference>
<dbReference type="Pfam" id="PF01381">
    <property type="entry name" value="HTH_3"/>
    <property type="match status" value="1"/>
</dbReference>
<evidence type="ECO:0000313" key="3">
    <source>
        <dbReference type="EMBL" id="HIX52578.1"/>
    </source>
</evidence>
<dbReference type="InterPro" id="IPR001387">
    <property type="entry name" value="Cro/C1-type_HTH"/>
</dbReference>
<comment type="caution">
    <text evidence="3">The sequence shown here is derived from an EMBL/GenBank/DDBJ whole genome shotgun (WGS) entry which is preliminary data.</text>
</comment>
<dbReference type="EMBL" id="DXEU01000127">
    <property type="protein sequence ID" value="HIX52578.1"/>
    <property type="molecule type" value="Genomic_DNA"/>
</dbReference>
<dbReference type="CDD" id="cd00093">
    <property type="entry name" value="HTH_XRE"/>
    <property type="match status" value="1"/>
</dbReference>
<gene>
    <name evidence="3" type="ORF">IAA28_07220</name>
</gene>
<dbReference type="PANTHER" id="PTHR46558">
    <property type="entry name" value="TRACRIPTIONAL REGULATORY PROTEIN-RELATED-RELATED"/>
    <property type="match status" value="1"/>
</dbReference>
<name>A0A9D1W4W8_9FIRM</name>
<protein>
    <submittedName>
        <fullName evidence="3">Helix-turn-helix domain-containing protein</fullName>
    </submittedName>
</protein>
<dbReference type="Gene3D" id="1.10.260.40">
    <property type="entry name" value="lambda repressor-like DNA-binding domains"/>
    <property type="match status" value="1"/>
</dbReference>
<feature type="domain" description="HTH cro/C1-type" evidence="2">
    <location>
        <begin position="6"/>
        <end position="60"/>
    </location>
</feature>